<evidence type="ECO:0000256" key="2">
    <source>
        <dbReference type="ARBA" id="ARBA00005199"/>
    </source>
</evidence>
<reference evidence="16" key="1">
    <citation type="submission" date="2022-09" db="EMBL/GenBank/DDBJ databases">
        <title>genome sequence of Deinococcus rubellus.</title>
        <authorList>
            <person name="Srinivasan S."/>
        </authorList>
    </citation>
    <scope>NUCLEOTIDE SEQUENCE</scope>
    <source>
        <strain evidence="16">Ant6</strain>
    </source>
</reference>
<organism evidence="16 17">
    <name type="scientific">Deinococcus rubellus</name>
    <dbReference type="NCBI Taxonomy" id="1889240"/>
    <lineage>
        <taxon>Bacteria</taxon>
        <taxon>Thermotogati</taxon>
        <taxon>Deinococcota</taxon>
        <taxon>Deinococci</taxon>
        <taxon>Deinococcales</taxon>
        <taxon>Deinococcaceae</taxon>
        <taxon>Deinococcus</taxon>
    </lineage>
</organism>
<dbReference type="PANTHER" id="PTHR43651:SF11">
    <property type="entry name" value="MALTO-OLIGOSYLTREHALOSE TREHALOHYDROLASE"/>
    <property type="match status" value="1"/>
</dbReference>
<dbReference type="Proteomes" id="UP001060261">
    <property type="component" value="Chromosome"/>
</dbReference>
<evidence type="ECO:0000256" key="12">
    <source>
        <dbReference type="ARBA" id="ARBA00034013"/>
    </source>
</evidence>
<dbReference type="InterPro" id="IPR014756">
    <property type="entry name" value="Ig_E-set"/>
</dbReference>
<dbReference type="InterPro" id="IPR013783">
    <property type="entry name" value="Ig-like_fold"/>
</dbReference>
<dbReference type="InterPro" id="IPR012768">
    <property type="entry name" value="Trehalose_TreZ"/>
</dbReference>
<dbReference type="PANTHER" id="PTHR43651">
    <property type="entry name" value="1,4-ALPHA-GLUCAN-BRANCHING ENZYME"/>
    <property type="match status" value="1"/>
</dbReference>
<dbReference type="Gene3D" id="1.10.10.760">
    <property type="entry name" value="E-set domains of sugar-utilizing enzymes"/>
    <property type="match status" value="1"/>
</dbReference>
<evidence type="ECO:0000256" key="6">
    <source>
        <dbReference type="ARBA" id="ARBA00022490"/>
    </source>
</evidence>
<comment type="similarity">
    <text evidence="3 14">Belongs to the glycosyl hydrolase 13 family.</text>
</comment>
<gene>
    <name evidence="16" type="primary">treZ</name>
    <name evidence="16" type="ORF">N0D28_14375</name>
</gene>
<dbReference type="PIRSF" id="PIRSF006337">
    <property type="entry name" value="Trehalose_TreZ"/>
    <property type="match status" value="1"/>
</dbReference>
<dbReference type="CDD" id="cd02853">
    <property type="entry name" value="E_set_MTHase_like_N"/>
    <property type="match status" value="1"/>
</dbReference>
<accession>A0ABY5YL49</accession>
<keyword evidence="7 14" id="KW-0378">Hydrolase</keyword>
<dbReference type="Pfam" id="PF00128">
    <property type="entry name" value="Alpha-amylase"/>
    <property type="match status" value="2"/>
</dbReference>
<feature type="domain" description="Glycosyl hydrolase family 13 catalytic" evidence="15">
    <location>
        <begin position="119"/>
        <end position="459"/>
    </location>
</feature>
<dbReference type="SUPFAM" id="SSF81296">
    <property type="entry name" value="E set domains"/>
    <property type="match status" value="1"/>
</dbReference>
<keyword evidence="6" id="KW-0963">Cytoplasm</keyword>
<dbReference type="InterPro" id="IPR013780">
    <property type="entry name" value="Glyco_hydro_b"/>
</dbReference>
<evidence type="ECO:0000256" key="11">
    <source>
        <dbReference type="ARBA" id="ARBA00033284"/>
    </source>
</evidence>
<evidence type="ECO:0000313" key="17">
    <source>
        <dbReference type="Proteomes" id="UP001060261"/>
    </source>
</evidence>
<evidence type="ECO:0000313" key="16">
    <source>
        <dbReference type="EMBL" id="UWX65666.1"/>
    </source>
</evidence>
<proteinExistence type="inferred from homology"/>
<evidence type="ECO:0000256" key="9">
    <source>
        <dbReference type="ARBA" id="ARBA00023295"/>
    </source>
</evidence>
<dbReference type="EMBL" id="CP104213">
    <property type="protein sequence ID" value="UWX65666.1"/>
    <property type="molecule type" value="Genomic_DNA"/>
</dbReference>
<dbReference type="SUPFAM" id="SSF51445">
    <property type="entry name" value="(Trans)glycosidases"/>
    <property type="match status" value="1"/>
</dbReference>
<dbReference type="SMART" id="SM00642">
    <property type="entry name" value="Aamy"/>
    <property type="match status" value="1"/>
</dbReference>
<evidence type="ECO:0000256" key="5">
    <source>
        <dbReference type="ARBA" id="ARBA00015938"/>
    </source>
</evidence>
<evidence type="ECO:0000256" key="4">
    <source>
        <dbReference type="ARBA" id="ARBA00012268"/>
    </source>
</evidence>
<comment type="pathway">
    <text evidence="2 14">Glycan biosynthesis; trehalose biosynthesis.</text>
</comment>
<dbReference type="CDD" id="cd11325">
    <property type="entry name" value="AmyAc_GTHase"/>
    <property type="match status" value="1"/>
</dbReference>
<sequence length="594" mass="66140">MPVSPGERLGAQVLPGGTGTRFRVWSTEARTVAVRIGGQDYPLECSEDPEHDCIHQTVLPFGPGTRYQFVLDGVPTPDPYARFLPDGVHGEAEVIDFSAHGWTDINWAGIPLGECVFYELHIGTFTPQGTYRAAQEKLPELKALGITAVELMPLAAYAGEYGWGYDGVALYAPHAPYGRPEDLKAFVNAAHELGLAVFLDVVYNHFGPDGNYLKSYSPRYFTDKFQSAWGDGLDYGERHMRRLITENARMWLREYHFDGLRLDATQSMPDDSEIHILQELASEVHELGGNHLMLAEDYRNLPMLVTDYHLDGIWVDDFHHEVRVTLTGDQDGYYMAFAGGAAALANVINRGWTYEGQTWPMEDHALPGNLRGQRADALESPSFVYFIQNHDQIGNRAQGDRMTDVQRVSSAAFRGASTLLLALPTTPLIFQGQEWAASTPFPFFSNHHGELGAMVSEGRKKEFGHFEGFTGEVLDPQARATFERAKLDWAERQQGEHAQTLKLYQDLLSLRRTDPVLSGRTRQVLAAGHLEDVLWVRWKTETGERALLWNTGKAEADLAHLGLPFELPSRLVFHSESSRTPTLGAGEAALLGDG</sequence>
<evidence type="ECO:0000256" key="13">
    <source>
        <dbReference type="NCBIfam" id="TIGR02402"/>
    </source>
</evidence>
<evidence type="ECO:0000256" key="14">
    <source>
        <dbReference type="PIRNR" id="PIRNR006337"/>
    </source>
</evidence>
<protein>
    <recommendedName>
        <fullName evidence="5 13">Malto-oligosyltrehalose trehalohydrolase</fullName>
        <shortName evidence="14">MTHase</shortName>
        <ecNumber evidence="4 13">3.2.1.141</ecNumber>
    </recommendedName>
    <alternativeName>
        <fullName evidence="11 14">4-alpha-D-((1-&gt;4)-alpha-D-glucano)trehalose trehalohydrolase</fullName>
    </alternativeName>
    <alternativeName>
        <fullName evidence="10 14">Maltooligosyl trehalose trehalohydrolase</fullName>
    </alternativeName>
</protein>
<evidence type="ECO:0000256" key="8">
    <source>
        <dbReference type="ARBA" id="ARBA00023277"/>
    </source>
</evidence>
<evidence type="ECO:0000256" key="3">
    <source>
        <dbReference type="ARBA" id="ARBA00008061"/>
    </source>
</evidence>
<evidence type="ECO:0000256" key="7">
    <source>
        <dbReference type="ARBA" id="ARBA00022801"/>
    </source>
</evidence>
<dbReference type="Gene3D" id="3.20.20.80">
    <property type="entry name" value="Glycosidases"/>
    <property type="match status" value="1"/>
</dbReference>
<keyword evidence="9 14" id="KW-0326">Glycosidase</keyword>
<comment type="subcellular location">
    <subcellularLocation>
        <location evidence="1">Cytoplasm</location>
    </subcellularLocation>
</comment>
<dbReference type="InterPro" id="IPR017853">
    <property type="entry name" value="GH"/>
</dbReference>
<dbReference type="InterPro" id="IPR044901">
    <property type="entry name" value="Trehalose_TreZ_E-set_sf"/>
</dbReference>
<dbReference type="EC" id="3.2.1.141" evidence="4 13"/>
<comment type="catalytic activity">
    <reaction evidence="12 14">
        <text>hydrolysis of (1-&gt;4)-alpha-D-glucosidic linkage in 4-alpha-D-[(1-&gt;4)-alpha-D-glucanosyl]n trehalose to yield trehalose and (1-&gt;4)-alpha-D-glucan.</text>
        <dbReference type="EC" id="3.2.1.141"/>
    </reaction>
</comment>
<keyword evidence="17" id="KW-1185">Reference proteome</keyword>
<dbReference type="SUPFAM" id="SSF51011">
    <property type="entry name" value="Glycosyl hydrolase domain"/>
    <property type="match status" value="1"/>
</dbReference>
<dbReference type="NCBIfam" id="TIGR02402">
    <property type="entry name" value="trehalose_TreZ"/>
    <property type="match status" value="1"/>
</dbReference>
<evidence type="ECO:0000256" key="1">
    <source>
        <dbReference type="ARBA" id="ARBA00004496"/>
    </source>
</evidence>
<evidence type="ECO:0000256" key="10">
    <source>
        <dbReference type="ARBA" id="ARBA00032057"/>
    </source>
</evidence>
<dbReference type="InterPro" id="IPR006047">
    <property type="entry name" value="GH13_cat_dom"/>
</dbReference>
<dbReference type="Gene3D" id="2.60.40.10">
    <property type="entry name" value="Immunoglobulins"/>
    <property type="match status" value="1"/>
</dbReference>
<keyword evidence="8" id="KW-0119">Carbohydrate metabolism</keyword>
<evidence type="ECO:0000259" key="15">
    <source>
        <dbReference type="SMART" id="SM00642"/>
    </source>
</evidence>
<name>A0ABY5YL49_9DEIO</name>
<dbReference type="Gene3D" id="2.60.40.1180">
    <property type="entry name" value="Golgi alpha-mannosidase II"/>
    <property type="match status" value="1"/>
</dbReference>